<dbReference type="Pfam" id="PF06985">
    <property type="entry name" value="HET"/>
    <property type="match status" value="1"/>
</dbReference>
<organism evidence="2 3">
    <name type="scientific">Hyaloscypha bicolor E</name>
    <dbReference type="NCBI Taxonomy" id="1095630"/>
    <lineage>
        <taxon>Eukaryota</taxon>
        <taxon>Fungi</taxon>
        <taxon>Dikarya</taxon>
        <taxon>Ascomycota</taxon>
        <taxon>Pezizomycotina</taxon>
        <taxon>Leotiomycetes</taxon>
        <taxon>Helotiales</taxon>
        <taxon>Hyaloscyphaceae</taxon>
        <taxon>Hyaloscypha</taxon>
        <taxon>Hyaloscypha bicolor</taxon>
    </lineage>
</organism>
<dbReference type="InterPro" id="IPR052895">
    <property type="entry name" value="HetReg/Transcr_Mod"/>
</dbReference>
<dbReference type="STRING" id="1095630.A0A2J6SZ46"/>
<sequence>MNIIYRRASRVLTYTGPATKNSNQALDFIKELGEQIRTWEGKRADMTFPPTNDSRWTALCEFFERPWPSRLWIAQETLLSRSVPILLCGRREVCWYMVLELVLLAHDGYFPFVIRHSDTDSASSLLWLGELRLAACKTVVRRNISLTQLLRACRAQQCTKTMA</sequence>
<name>A0A2J6SZ46_9HELO</name>
<dbReference type="OrthoDB" id="2157530at2759"/>
<dbReference type="GeneID" id="36596704"/>
<reference evidence="2 3" key="1">
    <citation type="submission" date="2016-04" db="EMBL/GenBank/DDBJ databases">
        <title>A degradative enzymes factory behind the ericoid mycorrhizal symbiosis.</title>
        <authorList>
            <consortium name="DOE Joint Genome Institute"/>
            <person name="Martino E."/>
            <person name="Morin E."/>
            <person name="Grelet G."/>
            <person name="Kuo A."/>
            <person name="Kohler A."/>
            <person name="Daghino S."/>
            <person name="Barry K."/>
            <person name="Choi C."/>
            <person name="Cichocki N."/>
            <person name="Clum A."/>
            <person name="Copeland A."/>
            <person name="Hainaut M."/>
            <person name="Haridas S."/>
            <person name="Labutti K."/>
            <person name="Lindquist E."/>
            <person name="Lipzen A."/>
            <person name="Khouja H.-R."/>
            <person name="Murat C."/>
            <person name="Ohm R."/>
            <person name="Olson A."/>
            <person name="Spatafora J."/>
            <person name="Veneault-Fourrey C."/>
            <person name="Henrissat B."/>
            <person name="Grigoriev I."/>
            <person name="Martin F."/>
            <person name="Perotto S."/>
        </authorList>
    </citation>
    <scope>NUCLEOTIDE SEQUENCE [LARGE SCALE GENOMIC DNA]</scope>
    <source>
        <strain evidence="2 3">E</strain>
    </source>
</reference>
<evidence type="ECO:0000313" key="2">
    <source>
        <dbReference type="EMBL" id="PMD56036.1"/>
    </source>
</evidence>
<dbReference type="InParanoid" id="A0A2J6SZ46"/>
<protein>
    <recommendedName>
        <fullName evidence="1">Heterokaryon incompatibility domain-containing protein</fullName>
    </recommendedName>
</protein>
<dbReference type="InterPro" id="IPR010730">
    <property type="entry name" value="HET"/>
</dbReference>
<proteinExistence type="predicted"/>
<evidence type="ECO:0000313" key="3">
    <source>
        <dbReference type="Proteomes" id="UP000235371"/>
    </source>
</evidence>
<keyword evidence="3" id="KW-1185">Reference proteome</keyword>
<dbReference type="RefSeq" id="XP_024732940.1">
    <property type="nucleotide sequence ID" value="XM_024888628.1"/>
</dbReference>
<dbReference type="PANTHER" id="PTHR24148:SF64">
    <property type="entry name" value="HETEROKARYON INCOMPATIBILITY DOMAIN-CONTAINING PROTEIN"/>
    <property type="match status" value="1"/>
</dbReference>
<gene>
    <name evidence="2" type="ORF">K444DRAFT_72458</name>
</gene>
<dbReference type="PANTHER" id="PTHR24148">
    <property type="entry name" value="ANKYRIN REPEAT DOMAIN-CONTAINING PROTEIN 39 HOMOLOG-RELATED"/>
    <property type="match status" value="1"/>
</dbReference>
<dbReference type="Proteomes" id="UP000235371">
    <property type="component" value="Unassembled WGS sequence"/>
</dbReference>
<accession>A0A2J6SZ46</accession>
<evidence type="ECO:0000259" key="1">
    <source>
        <dbReference type="Pfam" id="PF06985"/>
    </source>
</evidence>
<feature type="domain" description="Heterokaryon incompatibility" evidence="1">
    <location>
        <begin position="1"/>
        <end position="76"/>
    </location>
</feature>
<dbReference type="AlphaFoldDB" id="A0A2J6SZ46"/>
<dbReference type="EMBL" id="KZ613853">
    <property type="protein sequence ID" value="PMD56036.1"/>
    <property type="molecule type" value="Genomic_DNA"/>
</dbReference>